<dbReference type="PANTHER" id="PTHR10142:SF0">
    <property type="entry name" value="DNA REPAIR PROTEIN COMPLEMENTING XP-A CELLS"/>
    <property type="match status" value="1"/>
</dbReference>
<dbReference type="GO" id="GO:0070914">
    <property type="term" value="P:UV-damage excision repair"/>
    <property type="evidence" value="ECO:0007669"/>
    <property type="project" value="TreeGrafter"/>
</dbReference>
<feature type="region of interest" description="Disordered" evidence="4">
    <location>
        <begin position="147"/>
        <end position="167"/>
    </location>
</feature>
<dbReference type="PANTHER" id="PTHR10142">
    <property type="entry name" value="DNA REPAIR PROTEIN COMPLEMENTING XP-A CELLS"/>
    <property type="match status" value="1"/>
</dbReference>
<feature type="domain" description="XPA C-terminal" evidence="5">
    <location>
        <begin position="43"/>
        <end position="89"/>
    </location>
</feature>
<protein>
    <recommendedName>
        <fullName evidence="5">XPA C-terminal domain-containing protein</fullName>
    </recommendedName>
</protein>
<dbReference type="InterPro" id="IPR037129">
    <property type="entry name" value="XPA_sf"/>
</dbReference>
<dbReference type="InterPro" id="IPR022656">
    <property type="entry name" value="XPA_C"/>
</dbReference>
<dbReference type="InterPro" id="IPR009061">
    <property type="entry name" value="DNA-bd_dom_put_sf"/>
</dbReference>
<dbReference type="SUPFAM" id="SSF46955">
    <property type="entry name" value="Putative DNA-binding domain"/>
    <property type="match status" value="1"/>
</dbReference>
<evidence type="ECO:0000256" key="1">
    <source>
        <dbReference type="ARBA" id="ARBA00004123"/>
    </source>
</evidence>
<evidence type="ECO:0000256" key="4">
    <source>
        <dbReference type="SAM" id="MobiDB-lite"/>
    </source>
</evidence>
<organism evidence="6">
    <name type="scientific">Polytomella parva</name>
    <dbReference type="NCBI Taxonomy" id="51329"/>
    <lineage>
        <taxon>Eukaryota</taxon>
        <taxon>Viridiplantae</taxon>
        <taxon>Chlorophyta</taxon>
        <taxon>core chlorophytes</taxon>
        <taxon>Chlorophyceae</taxon>
        <taxon>CS clade</taxon>
        <taxon>Chlamydomonadales</taxon>
        <taxon>Chlamydomonadaceae</taxon>
        <taxon>Polytomella</taxon>
    </lineage>
</organism>
<sequence length="167" mass="19321">MSIDKNVADIPLSGCYSCGELPCLEEYYRLFRIPTCQKCQRGLKFIAKGHAKEKYLLNDGDISGLGFLEKRNPHGKHWAPMCLYLECQVEEIAIMKHGSLDVLQEKLQSKSDLKIRNFTKNLYVTPKGNAHKVKRIRESLEEEYVKRKGKKKMDSDDEFLNSDTEEF</sequence>
<dbReference type="GO" id="GO:0006284">
    <property type="term" value="P:base-excision repair"/>
    <property type="evidence" value="ECO:0007669"/>
    <property type="project" value="TreeGrafter"/>
</dbReference>
<evidence type="ECO:0000259" key="5">
    <source>
        <dbReference type="Pfam" id="PF05181"/>
    </source>
</evidence>
<evidence type="ECO:0000256" key="3">
    <source>
        <dbReference type="ARBA" id="ARBA00023242"/>
    </source>
</evidence>
<reference evidence="6" key="1">
    <citation type="submission" date="2021-01" db="EMBL/GenBank/DDBJ databases">
        <authorList>
            <person name="Corre E."/>
            <person name="Pelletier E."/>
            <person name="Niang G."/>
            <person name="Scheremetjew M."/>
            <person name="Finn R."/>
            <person name="Kale V."/>
            <person name="Holt S."/>
            <person name="Cochrane G."/>
            <person name="Meng A."/>
            <person name="Brown T."/>
            <person name="Cohen L."/>
        </authorList>
    </citation>
    <scope>NUCLEOTIDE SEQUENCE</scope>
    <source>
        <strain evidence="6">SAG 63-3</strain>
    </source>
</reference>
<dbReference type="InterPro" id="IPR000465">
    <property type="entry name" value="XPA/RAD14"/>
</dbReference>
<dbReference type="AlphaFoldDB" id="A0A7S0V3Q5"/>
<dbReference type="GO" id="GO:0003684">
    <property type="term" value="F:damaged DNA binding"/>
    <property type="evidence" value="ECO:0007669"/>
    <property type="project" value="InterPro"/>
</dbReference>
<dbReference type="EMBL" id="HBFM01021263">
    <property type="protein sequence ID" value="CAD8778737.1"/>
    <property type="molecule type" value="Transcribed_RNA"/>
</dbReference>
<gene>
    <name evidence="6" type="ORF">PPAR00522_LOCUS13855</name>
</gene>
<dbReference type="GO" id="GO:0000715">
    <property type="term" value="P:nucleotide-excision repair, DNA damage recognition"/>
    <property type="evidence" value="ECO:0007669"/>
    <property type="project" value="TreeGrafter"/>
</dbReference>
<dbReference type="Pfam" id="PF05181">
    <property type="entry name" value="XPA_C"/>
    <property type="match status" value="1"/>
</dbReference>
<feature type="compositionally biased region" description="Acidic residues" evidence="4">
    <location>
        <begin position="155"/>
        <end position="167"/>
    </location>
</feature>
<evidence type="ECO:0000313" key="6">
    <source>
        <dbReference type="EMBL" id="CAD8778737.1"/>
    </source>
</evidence>
<keyword evidence="3" id="KW-0539">Nucleus</keyword>
<proteinExistence type="predicted"/>
<dbReference type="CDD" id="cd21075">
    <property type="entry name" value="DBD_XPA-like"/>
    <property type="match status" value="1"/>
</dbReference>
<comment type="subcellular location">
    <subcellularLocation>
        <location evidence="1">Nucleus</location>
    </subcellularLocation>
</comment>
<evidence type="ECO:0000256" key="2">
    <source>
        <dbReference type="ARBA" id="ARBA00022833"/>
    </source>
</evidence>
<accession>A0A7S0V3Q5</accession>
<name>A0A7S0V3Q5_9CHLO</name>
<dbReference type="GO" id="GO:0000110">
    <property type="term" value="C:nucleotide-excision repair factor 1 complex"/>
    <property type="evidence" value="ECO:0007669"/>
    <property type="project" value="TreeGrafter"/>
</dbReference>
<dbReference type="Gene3D" id="3.90.530.10">
    <property type="entry name" value="XPA C-terminal domain"/>
    <property type="match status" value="1"/>
</dbReference>
<keyword evidence="2" id="KW-0862">Zinc</keyword>
<dbReference type="GO" id="GO:1901255">
    <property type="term" value="P:nucleotide-excision repair involved in interstrand cross-link repair"/>
    <property type="evidence" value="ECO:0007669"/>
    <property type="project" value="TreeGrafter"/>
</dbReference>